<keyword evidence="4" id="KW-1185">Reference proteome</keyword>
<evidence type="ECO:0000313" key="3">
    <source>
        <dbReference type="EMBL" id="MCM1984448.1"/>
    </source>
</evidence>
<feature type="domain" description="Ribbon-helix-helix protein CopG" evidence="2">
    <location>
        <begin position="28"/>
        <end position="63"/>
    </location>
</feature>
<dbReference type="Proteomes" id="UP000031561">
    <property type="component" value="Unassembled WGS sequence"/>
</dbReference>
<geneLocation type="plasmid" evidence="3">
    <name>unnamed21</name>
</geneLocation>
<name>A0ABD4T7K4_9CYAN</name>
<proteinExistence type="predicted"/>
<dbReference type="InterPro" id="IPR002145">
    <property type="entry name" value="CopG"/>
</dbReference>
<organism evidence="3 4">
    <name type="scientific">Lyngbya confervoides BDU141951</name>
    <dbReference type="NCBI Taxonomy" id="1574623"/>
    <lineage>
        <taxon>Bacteria</taxon>
        <taxon>Bacillati</taxon>
        <taxon>Cyanobacteriota</taxon>
        <taxon>Cyanophyceae</taxon>
        <taxon>Oscillatoriophycideae</taxon>
        <taxon>Oscillatoriales</taxon>
        <taxon>Microcoleaceae</taxon>
        <taxon>Lyngbya</taxon>
    </lineage>
</organism>
<dbReference type="Pfam" id="PF01402">
    <property type="entry name" value="RHH_1"/>
    <property type="match status" value="1"/>
</dbReference>
<sequence length="92" mass="10218">MDKTRQDGGKGSAAKAQTKSATATTSRKRLSISLSDDAASLLEFLAQTQGITQNEALRRAISTEAYLFEERRQGTKVLLQKSDQEIREVLFR</sequence>
<keyword evidence="3" id="KW-0614">Plasmid</keyword>
<dbReference type="RefSeq" id="WP_166283204.1">
    <property type="nucleotide sequence ID" value="NZ_JTHE03000097.1"/>
</dbReference>
<evidence type="ECO:0000256" key="1">
    <source>
        <dbReference type="SAM" id="MobiDB-lite"/>
    </source>
</evidence>
<gene>
    <name evidence="3" type="ORF">QQ91_0016620</name>
</gene>
<dbReference type="EMBL" id="JTHE03000097">
    <property type="protein sequence ID" value="MCM1984448.1"/>
    <property type="molecule type" value="Genomic_DNA"/>
</dbReference>
<feature type="region of interest" description="Disordered" evidence="1">
    <location>
        <begin position="1"/>
        <end position="28"/>
    </location>
</feature>
<protein>
    <submittedName>
        <fullName evidence="3">Ribbon-helix-helix protein, CopG family</fullName>
    </submittedName>
</protein>
<reference evidence="3 4" key="1">
    <citation type="journal article" date="2015" name="Genome Announc.">
        <title>Draft Genome Sequence of Filamentous Marine Cyanobacterium Lyngbya confervoides Strain BDU141951.</title>
        <authorList>
            <person name="Chandrababunaidu M.M."/>
            <person name="Sen D."/>
            <person name="Tripathy S."/>
        </authorList>
    </citation>
    <scope>NUCLEOTIDE SEQUENCE [LARGE SCALE GENOMIC DNA]</scope>
    <source>
        <strain evidence="3 4">BDU141951</strain>
    </source>
</reference>
<accession>A0ABD4T7K4</accession>
<evidence type="ECO:0000313" key="4">
    <source>
        <dbReference type="Proteomes" id="UP000031561"/>
    </source>
</evidence>
<evidence type="ECO:0000259" key="2">
    <source>
        <dbReference type="Pfam" id="PF01402"/>
    </source>
</evidence>
<comment type="caution">
    <text evidence="3">The sequence shown here is derived from an EMBL/GenBank/DDBJ whole genome shotgun (WGS) entry which is preliminary data.</text>
</comment>
<dbReference type="AlphaFoldDB" id="A0ABD4T7K4"/>
<feature type="compositionally biased region" description="Low complexity" evidence="1">
    <location>
        <begin position="12"/>
        <end position="28"/>
    </location>
</feature>